<evidence type="ECO:0000256" key="2">
    <source>
        <dbReference type="ARBA" id="ARBA00007118"/>
    </source>
</evidence>
<dbReference type="SUPFAM" id="SSF55469">
    <property type="entry name" value="FMN-dependent nitroreductase-like"/>
    <property type="match status" value="1"/>
</dbReference>
<keyword evidence="5 7" id="KW-0560">Oxidoreductase</keyword>
<dbReference type="Proteomes" id="UP000178485">
    <property type="component" value="Chromosome i"/>
</dbReference>
<comment type="cofactor">
    <cofactor evidence="1">
        <name>FMN</name>
        <dbReference type="ChEBI" id="CHEBI:58210"/>
    </cofactor>
</comment>
<dbReference type="InterPro" id="IPR029479">
    <property type="entry name" value="Nitroreductase"/>
</dbReference>
<evidence type="ECO:0000256" key="1">
    <source>
        <dbReference type="ARBA" id="ARBA00001917"/>
    </source>
</evidence>
<keyword evidence="3" id="KW-0285">Flavoprotein</keyword>
<dbReference type="PANTHER" id="PTHR43673:SF2">
    <property type="entry name" value="NITROREDUCTASE"/>
    <property type="match status" value="1"/>
</dbReference>
<dbReference type="EC" id="1.-.-.-" evidence="7"/>
<feature type="domain" description="Nitroreductase" evidence="6">
    <location>
        <begin position="70"/>
        <end position="151"/>
    </location>
</feature>
<comment type="similarity">
    <text evidence="2">Belongs to the nitroreductase family.</text>
</comment>
<dbReference type="EMBL" id="LT608328">
    <property type="protein sequence ID" value="SCM56604.1"/>
    <property type="molecule type" value="Genomic_DNA"/>
</dbReference>
<keyword evidence="8" id="KW-1185">Reference proteome</keyword>
<dbReference type="GO" id="GO:0016491">
    <property type="term" value="F:oxidoreductase activity"/>
    <property type="evidence" value="ECO:0007669"/>
    <property type="project" value="UniProtKB-KW"/>
</dbReference>
<proteinExistence type="inferred from homology"/>
<evidence type="ECO:0000259" key="6">
    <source>
        <dbReference type="Pfam" id="PF00881"/>
    </source>
</evidence>
<sequence>MQDFNTLLVNRRSYRKFTGEPLPGDAVQLILEAALLSPTSKNRHSWEFVVVEEREMLSKLSRCKPQSAAFIADAALAVVVLGNPLESDAWVEDASIAAINMQLQAEELGIGSCWVQVRNRDFSETISSGAYINELLDIPMPLEVLCVIAFGNREKSRTPNNVDTLLWEKVHLGKYKH</sequence>
<evidence type="ECO:0000313" key="7">
    <source>
        <dbReference type="EMBL" id="SCM56604.1"/>
    </source>
</evidence>
<feature type="domain" description="Nitroreductase" evidence="6">
    <location>
        <begin position="9"/>
        <end position="60"/>
    </location>
</feature>
<dbReference type="CDD" id="cd02151">
    <property type="entry name" value="nitroreductase"/>
    <property type="match status" value="1"/>
</dbReference>
<gene>
    <name evidence="7" type="ORF">ING2E5A_0959</name>
</gene>
<dbReference type="InterPro" id="IPR000415">
    <property type="entry name" value="Nitroreductase-like"/>
</dbReference>
<evidence type="ECO:0000313" key="8">
    <source>
        <dbReference type="Proteomes" id="UP000178485"/>
    </source>
</evidence>
<dbReference type="Pfam" id="PF00881">
    <property type="entry name" value="Nitroreductase"/>
    <property type="match status" value="2"/>
</dbReference>
<dbReference type="RefSeq" id="WP_071136388.1">
    <property type="nucleotide sequence ID" value="NZ_DUQN01000072.1"/>
</dbReference>
<evidence type="ECO:0000256" key="4">
    <source>
        <dbReference type="ARBA" id="ARBA00022643"/>
    </source>
</evidence>
<protein>
    <submittedName>
        <fullName evidence="7">Putative NADH dehydrogenase/NAD(P)H nitroreductase AF_2267</fullName>
        <ecNumber evidence="7">1.-.-.-</ecNumber>
    </submittedName>
</protein>
<reference evidence="7 8" key="1">
    <citation type="submission" date="2016-08" db="EMBL/GenBank/DDBJ databases">
        <authorList>
            <person name="Seilhamer J.J."/>
        </authorList>
    </citation>
    <scope>NUCLEOTIDE SEQUENCE [LARGE SCALE GENOMIC DNA]</scope>
    <source>
        <strain evidence="7">ING2-E5A</strain>
    </source>
</reference>
<dbReference type="PANTHER" id="PTHR43673">
    <property type="entry name" value="NAD(P)H NITROREDUCTASE YDGI-RELATED"/>
    <property type="match status" value="1"/>
</dbReference>
<organism evidence="7 8">
    <name type="scientific">Petrimonas mucosa</name>
    <dbReference type="NCBI Taxonomy" id="1642646"/>
    <lineage>
        <taxon>Bacteria</taxon>
        <taxon>Pseudomonadati</taxon>
        <taxon>Bacteroidota</taxon>
        <taxon>Bacteroidia</taxon>
        <taxon>Bacteroidales</taxon>
        <taxon>Dysgonomonadaceae</taxon>
        <taxon>Petrimonas</taxon>
    </lineage>
</organism>
<keyword evidence="4" id="KW-0288">FMN</keyword>
<evidence type="ECO:0000256" key="5">
    <source>
        <dbReference type="ARBA" id="ARBA00023002"/>
    </source>
</evidence>
<dbReference type="STRING" id="1642646.ING2E5A_0959"/>
<dbReference type="Gene3D" id="3.40.109.10">
    <property type="entry name" value="NADH Oxidase"/>
    <property type="match status" value="1"/>
</dbReference>
<dbReference type="AlphaFoldDB" id="A0A1G4G5I4"/>
<accession>A0A1G4G5I4</accession>
<dbReference type="KEGG" id="pmuc:ING2E5A_0959"/>
<name>A0A1G4G5I4_9BACT</name>
<evidence type="ECO:0000256" key="3">
    <source>
        <dbReference type="ARBA" id="ARBA00022630"/>
    </source>
</evidence>